<dbReference type="GO" id="GO:0003677">
    <property type="term" value="F:DNA binding"/>
    <property type="evidence" value="ECO:0007669"/>
    <property type="project" value="UniProtKB-KW"/>
</dbReference>
<dbReference type="Gene3D" id="1.10.10.10">
    <property type="entry name" value="Winged helix-like DNA-binding domain superfamily/Winged helix DNA-binding domain"/>
    <property type="match status" value="1"/>
</dbReference>
<keyword evidence="3" id="KW-0804">Transcription</keyword>
<dbReference type="InterPro" id="IPR014757">
    <property type="entry name" value="Tscrpt_reg_IclR_C"/>
</dbReference>
<evidence type="ECO:0000259" key="5">
    <source>
        <dbReference type="PROSITE" id="PS51078"/>
    </source>
</evidence>
<dbReference type="GO" id="GO:0003700">
    <property type="term" value="F:DNA-binding transcription factor activity"/>
    <property type="evidence" value="ECO:0007669"/>
    <property type="project" value="TreeGrafter"/>
</dbReference>
<organism evidence="6 7">
    <name type="scientific">Epidermidibacterium keratini</name>
    <dbReference type="NCBI Taxonomy" id="1891644"/>
    <lineage>
        <taxon>Bacteria</taxon>
        <taxon>Bacillati</taxon>
        <taxon>Actinomycetota</taxon>
        <taxon>Actinomycetes</taxon>
        <taxon>Sporichthyales</taxon>
        <taxon>Sporichthyaceae</taxon>
        <taxon>Epidermidibacterium</taxon>
    </lineage>
</organism>
<dbReference type="AlphaFoldDB" id="A0A7L4YQH9"/>
<dbReference type="InterPro" id="IPR005471">
    <property type="entry name" value="Tscrpt_reg_IclR_N"/>
</dbReference>
<evidence type="ECO:0000259" key="4">
    <source>
        <dbReference type="PROSITE" id="PS51077"/>
    </source>
</evidence>
<reference evidence="6 7" key="1">
    <citation type="journal article" date="2018" name="Int. J. Syst. Evol. Microbiol.">
        <title>Epidermidibacterium keratini gen. nov., sp. nov., a member of the family Sporichthyaceae, isolated from keratin epidermis.</title>
        <authorList>
            <person name="Lee D.G."/>
            <person name="Trujillo M.E."/>
            <person name="Kang S."/>
            <person name="Nam J.J."/>
            <person name="Kim Y.J."/>
        </authorList>
    </citation>
    <scope>NUCLEOTIDE SEQUENCE [LARGE SCALE GENOMIC DNA]</scope>
    <source>
        <strain evidence="6 7">EPI-7</strain>
    </source>
</reference>
<keyword evidence="1" id="KW-0805">Transcription regulation</keyword>
<evidence type="ECO:0000313" key="7">
    <source>
        <dbReference type="Proteomes" id="UP000463857"/>
    </source>
</evidence>
<gene>
    <name evidence="6" type="ORF">EK0264_11265</name>
</gene>
<dbReference type="Gene3D" id="3.30.450.40">
    <property type="match status" value="1"/>
</dbReference>
<evidence type="ECO:0000256" key="3">
    <source>
        <dbReference type="ARBA" id="ARBA00023163"/>
    </source>
</evidence>
<name>A0A7L4YQH9_9ACTN</name>
<dbReference type="KEGG" id="eke:EK0264_11265"/>
<dbReference type="EMBL" id="CP047156">
    <property type="protein sequence ID" value="QHC00807.1"/>
    <property type="molecule type" value="Genomic_DNA"/>
</dbReference>
<dbReference type="InterPro" id="IPR029016">
    <property type="entry name" value="GAF-like_dom_sf"/>
</dbReference>
<dbReference type="Proteomes" id="UP000463857">
    <property type="component" value="Chromosome"/>
</dbReference>
<dbReference type="SMART" id="SM00346">
    <property type="entry name" value="HTH_ICLR"/>
    <property type="match status" value="1"/>
</dbReference>
<dbReference type="PROSITE" id="PS51078">
    <property type="entry name" value="ICLR_ED"/>
    <property type="match status" value="1"/>
</dbReference>
<feature type="domain" description="HTH iclR-type" evidence="4">
    <location>
        <begin position="1"/>
        <end position="59"/>
    </location>
</feature>
<evidence type="ECO:0000256" key="1">
    <source>
        <dbReference type="ARBA" id="ARBA00023015"/>
    </source>
</evidence>
<dbReference type="Pfam" id="PF01614">
    <property type="entry name" value="IclR_C"/>
    <property type="match status" value="1"/>
</dbReference>
<protein>
    <submittedName>
        <fullName evidence="6">Helix-turn-helix domain-containing protein</fullName>
    </submittedName>
</protein>
<dbReference type="Pfam" id="PF09339">
    <property type="entry name" value="HTH_IclR"/>
    <property type="match status" value="1"/>
</dbReference>
<dbReference type="SUPFAM" id="SSF55781">
    <property type="entry name" value="GAF domain-like"/>
    <property type="match status" value="1"/>
</dbReference>
<sequence>MSRARALLSAFDEDHRQLTLTELSERSGLALSTCHRVVGELCESSWLCRSPDGTYRIGHALFELGVHTPAYGEVRRLALPFLSELSFETGENVQLGVLDHDEVLYLERLVGRRSVPLVSFPGTRLPLHCTGVGKAMLATLPDEHVRRVLSRPLQRFTSHTITAPGALMREVRAIRERGYAFTREEMSLGAFSVAMTLRATDDGAPLAVGVTVRRISRTPAATADRLRRTIDLIDATLAPVGDRATRER</sequence>
<accession>A0A7L4YQH9</accession>
<dbReference type="PANTHER" id="PTHR30136">
    <property type="entry name" value="HELIX-TURN-HELIX TRANSCRIPTIONAL REGULATOR, ICLR FAMILY"/>
    <property type="match status" value="1"/>
</dbReference>
<dbReference type="RefSeq" id="WP_159545656.1">
    <property type="nucleotide sequence ID" value="NZ_CP047156.1"/>
</dbReference>
<dbReference type="InterPro" id="IPR036390">
    <property type="entry name" value="WH_DNA-bd_sf"/>
</dbReference>
<dbReference type="PROSITE" id="PS51077">
    <property type="entry name" value="HTH_ICLR"/>
    <property type="match status" value="1"/>
</dbReference>
<dbReference type="InterPro" id="IPR036388">
    <property type="entry name" value="WH-like_DNA-bd_sf"/>
</dbReference>
<dbReference type="SUPFAM" id="SSF46785">
    <property type="entry name" value="Winged helix' DNA-binding domain"/>
    <property type="match status" value="1"/>
</dbReference>
<dbReference type="InParanoid" id="A0A7L4YQH9"/>
<dbReference type="GO" id="GO:0045892">
    <property type="term" value="P:negative regulation of DNA-templated transcription"/>
    <property type="evidence" value="ECO:0007669"/>
    <property type="project" value="TreeGrafter"/>
</dbReference>
<proteinExistence type="predicted"/>
<keyword evidence="2" id="KW-0238">DNA-binding</keyword>
<evidence type="ECO:0000256" key="2">
    <source>
        <dbReference type="ARBA" id="ARBA00023125"/>
    </source>
</evidence>
<evidence type="ECO:0000313" key="6">
    <source>
        <dbReference type="EMBL" id="QHC00807.1"/>
    </source>
</evidence>
<feature type="domain" description="IclR-ED" evidence="5">
    <location>
        <begin position="60"/>
        <end position="248"/>
    </location>
</feature>
<dbReference type="InterPro" id="IPR050707">
    <property type="entry name" value="HTH_MetabolicPath_Reg"/>
</dbReference>
<keyword evidence="7" id="KW-1185">Reference proteome</keyword>
<dbReference type="PANTHER" id="PTHR30136:SF24">
    <property type="entry name" value="HTH-TYPE TRANSCRIPTIONAL REPRESSOR ALLR"/>
    <property type="match status" value="1"/>
</dbReference>
<dbReference type="OrthoDB" id="60629at2"/>
<dbReference type="FunCoup" id="A0A7L4YQH9">
    <property type="interactions" value="1"/>
</dbReference>